<reference evidence="5" key="1">
    <citation type="submission" date="2014-12" db="EMBL/GenBank/DDBJ databases">
        <title>Insight into the proteome of Arion vulgaris.</title>
        <authorList>
            <person name="Aradska J."/>
            <person name="Bulat T."/>
            <person name="Smidak R."/>
            <person name="Sarate P."/>
            <person name="Gangsoo J."/>
            <person name="Sialana F."/>
            <person name="Bilban M."/>
            <person name="Lubec G."/>
        </authorList>
    </citation>
    <scope>NUCLEOTIDE SEQUENCE</scope>
    <source>
        <tissue evidence="5">Skin</tissue>
    </source>
</reference>
<dbReference type="EMBL" id="HACG01033050">
    <property type="protein sequence ID" value="CEK79915.1"/>
    <property type="molecule type" value="Transcribed_RNA"/>
</dbReference>
<dbReference type="SUPFAM" id="SSF102546">
    <property type="entry name" value="RbsD-like"/>
    <property type="match status" value="1"/>
</dbReference>
<proteinExistence type="predicted"/>
<evidence type="ECO:0000256" key="3">
    <source>
        <dbReference type="ARBA" id="ARBA00038859"/>
    </source>
</evidence>
<comment type="catalytic activity">
    <reaction evidence="2">
        <text>alpha-L-fucose = beta-L-fucose</text>
        <dbReference type="Rhea" id="RHEA:25580"/>
        <dbReference type="ChEBI" id="CHEBI:42548"/>
        <dbReference type="ChEBI" id="CHEBI:42589"/>
        <dbReference type="EC" id="5.1.3.29"/>
    </reaction>
</comment>
<dbReference type="PANTHER" id="PTHR31690">
    <property type="entry name" value="FUCOSE MUTAROTASE"/>
    <property type="match status" value="1"/>
</dbReference>
<protein>
    <recommendedName>
        <fullName evidence="3">L-fucose mutarotase</fullName>
        <ecNumber evidence="3">5.1.3.29</ecNumber>
    </recommendedName>
</protein>
<gene>
    <name evidence="5" type="primary">ORF118148</name>
    <name evidence="4" type="synonym">ORF118146</name>
</gene>
<keyword evidence="1" id="KW-0413">Isomerase</keyword>
<evidence type="ECO:0000256" key="2">
    <source>
        <dbReference type="ARBA" id="ARBA00036324"/>
    </source>
</evidence>
<dbReference type="Gene3D" id="3.40.1650.10">
    <property type="entry name" value="RbsD-like domain"/>
    <property type="match status" value="1"/>
</dbReference>
<evidence type="ECO:0000313" key="4">
    <source>
        <dbReference type="EMBL" id="CEK79914.1"/>
    </source>
</evidence>
<dbReference type="PANTHER" id="PTHR31690:SF4">
    <property type="entry name" value="FUCOSE MUTAROTASE"/>
    <property type="match status" value="1"/>
</dbReference>
<sequence>MPLKGIPNQISPDLLKVLAEMGHGDEIILADAHFPSASICNFGPKQIRADGLGATGLLEGILQLFPLDQYVDSPVARMDLVPSDRVKNFLTPIWDVYQPLLNKAENKHVDIEYVERFAFYERAKKAYAIVHTGETQQYASIILKKGLCL</sequence>
<dbReference type="GO" id="GO:0036373">
    <property type="term" value="F:L-fucose mutarotase activity"/>
    <property type="evidence" value="ECO:0007669"/>
    <property type="project" value="UniProtKB-EC"/>
</dbReference>
<dbReference type="AlphaFoldDB" id="A0A0B7AJ19"/>
<dbReference type="InterPro" id="IPR007721">
    <property type="entry name" value="RbsD_FucU"/>
</dbReference>
<dbReference type="EMBL" id="HACG01033049">
    <property type="protein sequence ID" value="CEK79914.1"/>
    <property type="molecule type" value="Transcribed_RNA"/>
</dbReference>
<dbReference type="EC" id="5.1.3.29" evidence="3"/>
<dbReference type="InterPro" id="IPR023750">
    <property type="entry name" value="RbsD-like_sf"/>
</dbReference>
<accession>A0A0B7AJ19</accession>
<dbReference type="GO" id="GO:0006004">
    <property type="term" value="P:fucose metabolic process"/>
    <property type="evidence" value="ECO:0007669"/>
    <property type="project" value="TreeGrafter"/>
</dbReference>
<name>A0A0B7AJ19_9EUPU</name>
<dbReference type="InterPro" id="IPR050443">
    <property type="entry name" value="RbsD/FucU_mutarotase"/>
</dbReference>
<dbReference type="Pfam" id="PF05025">
    <property type="entry name" value="RbsD_FucU"/>
    <property type="match status" value="1"/>
</dbReference>
<evidence type="ECO:0000256" key="1">
    <source>
        <dbReference type="ARBA" id="ARBA00023235"/>
    </source>
</evidence>
<organism evidence="5">
    <name type="scientific">Arion vulgaris</name>
    <dbReference type="NCBI Taxonomy" id="1028688"/>
    <lineage>
        <taxon>Eukaryota</taxon>
        <taxon>Metazoa</taxon>
        <taxon>Spiralia</taxon>
        <taxon>Lophotrochozoa</taxon>
        <taxon>Mollusca</taxon>
        <taxon>Gastropoda</taxon>
        <taxon>Heterobranchia</taxon>
        <taxon>Euthyneura</taxon>
        <taxon>Panpulmonata</taxon>
        <taxon>Eupulmonata</taxon>
        <taxon>Stylommatophora</taxon>
        <taxon>Helicina</taxon>
        <taxon>Arionoidea</taxon>
        <taxon>Arionidae</taxon>
        <taxon>Arion</taxon>
    </lineage>
</organism>
<evidence type="ECO:0000313" key="5">
    <source>
        <dbReference type="EMBL" id="CEK79915.1"/>
    </source>
</evidence>
<dbReference type="GO" id="GO:0042806">
    <property type="term" value="F:fucose binding"/>
    <property type="evidence" value="ECO:0007669"/>
    <property type="project" value="TreeGrafter"/>
</dbReference>